<name>A0A2N3NF03_9PEZI</name>
<feature type="domain" description="SET" evidence="1">
    <location>
        <begin position="24"/>
        <end position="171"/>
    </location>
</feature>
<dbReference type="InterPro" id="IPR053185">
    <property type="entry name" value="SET_domain_protein"/>
</dbReference>
<dbReference type="PANTHER" id="PTHR47332:SF6">
    <property type="entry name" value="SET DOMAIN-CONTAINING PROTEIN"/>
    <property type="match status" value="1"/>
</dbReference>
<accession>A0A2N3NF03</accession>
<dbReference type="InterPro" id="IPR011990">
    <property type="entry name" value="TPR-like_helical_dom_sf"/>
</dbReference>
<dbReference type="InterPro" id="IPR001214">
    <property type="entry name" value="SET_dom"/>
</dbReference>
<dbReference type="Proteomes" id="UP000233524">
    <property type="component" value="Unassembled WGS sequence"/>
</dbReference>
<evidence type="ECO:0000313" key="2">
    <source>
        <dbReference type="EMBL" id="PKS11005.1"/>
    </source>
</evidence>
<evidence type="ECO:0000313" key="3">
    <source>
        <dbReference type="Proteomes" id="UP000233524"/>
    </source>
</evidence>
<gene>
    <name evidence="2" type="ORF">jhhlp_002764</name>
</gene>
<dbReference type="Pfam" id="PF00856">
    <property type="entry name" value="SET"/>
    <property type="match status" value="1"/>
</dbReference>
<dbReference type="EMBL" id="NLAX01000008">
    <property type="protein sequence ID" value="PKS11005.1"/>
    <property type="molecule type" value="Genomic_DNA"/>
</dbReference>
<dbReference type="Gene3D" id="2.170.270.10">
    <property type="entry name" value="SET domain"/>
    <property type="match status" value="1"/>
</dbReference>
<dbReference type="VEuPathDB" id="FungiDB:jhhlp_002764"/>
<dbReference type="STRING" id="41688.A0A2N3NF03"/>
<protein>
    <recommendedName>
        <fullName evidence="1">SET domain-containing protein</fullName>
    </recommendedName>
</protein>
<evidence type="ECO:0000259" key="1">
    <source>
        <dbReference type="PROSITE" id="PS50280"/>
    </source>
</evidence>
<comment type="caution">
    <text evidence="2">The sequence shown here is derived from an EMBL/GenBank/DDBJ whole genome shotgun (WGS) entry which is preliminary data.</text>
</comment>
<dbReference type="InterPro" id="IPR046341">
    <property type="entry name" value="SET_dom_sf"/>
</dbReference>
<organism evidence="2 3">
    <name type="scientific">Lomentospora prolificans</name>
    <dbReference type="NCBI Taxonomy" id="41688"/>
    <lineage>
        <taxon>Eukaryota</taxon>
        <taxon>Fungi</taxon>
        <taxon>Dikarya</taxon>
        <taxon>Ascomycota</taxon>
        <taxon>Pezizomycotina</taxon>
        <taxon>Sordariomycetes</taxon>
        <taxon>Hypocreomycetidae</taxon>
        <taxon>Microascales</taxon>
        <taxon>Microascaceae</taxon>
        <taxon>Lomentospora</taxon>
    </lineage>
</organism>
<dbReference type="PROSITE" id="PS50280">
    <property type="entry name" value="SET"/>
    <property type="match status" value="1"/>
</dbReference>
<dbReference type="PANTHER" id="PTHR47332">
    <property type="entry name" value="SET DOMAIN-CONTAINING PROTEIN 5"/>
    <property type="match status" value="1"/>
</dbReference>
<dbReference type="CDD" id="cd20071">
    <property type="entry name" value="SET_SMYD"/>
    <property type="match status" value="1"/>
</dbReference>
<reference evidence="2 3" key="1">
    <citation type="journal article" date="2017" name="G3 (Bethesda)">
        <title>First Draft Genome Sequence of the Pathogenic Fungus Lomentospora prolificans (Formerly Scedosporium prolificans).</title>
        <authorList>
            <person name="Luo R."/>
            <person name="Zimin A."/>
            <person name="Workman R."/>
            <person name="Fan Y."/>
            <person name="Pertea G."/>
            <person name="Grossman N."/>
            <person name="Wear M.P."/>
            <person name="Jia B."/>
            <person name="Miller H."/>
            <person name="Casadevall A."/>
            <person name="Timp W."/>
            <person name="Zhang S.X."/>
            <person name="Salzberg S.L."/>
        </authorList>
    </citation>
    <scope>NUCLEOTIDE SEQUENCE [LARGE SCALE GENOMIC DNA]</scope>
    <source>
        <strain evidence="2 3">JHH-5317</strain>
    </source>
</reference>
<sequence>MAAEAVPLLEDRNPQWYGPNQDFTSLHVVEDIPGRGKGAIATQDISKGELVMSESAVLVGMMEPPRQIATEHLKILDVIAFEQLAEAQRKRLSEMATVPGREVINGIFHTNAFGIGLSDDSNHRAVFPEIARINHDCDPNCYVRFSRNRLRMEVIAYRDIEAGEELSVAYTPLNIQTEARQKALRLWGFNCTCSLCTKPHLRDRSDRNRQRIQGVVVEMGKPENRNHQALTELSDEMLELIGTEKLTALLGDFYGMLAESFSRLGDSDTALKYANLALTHQQEFRSPDHKRVGDMRKLVDEIRNTKAKNR</sequence>
<dbReference type="InParanoid" id="A0A2N3NF03"/>
<dbReference type="Gene3D" id="1.25.40.10">
    <property type="entry name" value="Tetratricopeptide repeat domain"/>
    <property type="match status" value="1"/>
</dbReference>
<dbReference type="SUPFAM" id="SSF82199">
    <property type="entry name" value="SET domain"/>
    <property type="match status" value="1"/>
</dbReference>
<proteinExistence type="predicted"/>
<dbReference type="OrthoDB" id="438641at2759"/>
<dbReference type="AlphaFoldDB" id="A0A2N3NF03"/>
<dbReference type="SMART" id="SM00317">
    <property type="entry name" value="SET"/>
    <property type="match status" value="1"/>
</dbReference>
<keyword evidence="3" id="KW-1185">Reference proteome</keyword>